<sequence length="90" mass="9695">METERVSTGRAAELLGMARQSVLRAIKRGDLEAETIQGDGRTHYSVALTDLKAFQRRREAKILNAPINQPAPVERPAPTGSGSKPAEALA</sequence>
<evidence type="ECO:0000313" key="3">
    <source>
        <dbReference type="Proteomes" id="UP001500368"/>
    </source>
</evidence>
<protein>
    <recommendedName>
        <fullName evidence="4">Helix-turn-helix domain-containing protein</fullName>
    </recommendedName>
</protein>
<gene>
    <name evidence="2" type="ORF">GCM10025790_20440</name>
</gene>
<keyword evidence="3" id="KW-1185">Reference proteome</keyword>
<reference evidence="3" key="1">
    <citation type="journal article" date="2019" name="Int. J. Syst. Evol. Microbiol.">
        <title>The Global Catalogue of Microorganisms (GCM) 10K type strain sequencing project: providing services to taxonomists for standard genome sequencing and annotation.</title>
        <authorList>
            <consortium name="The Broad Institute Genomics Platform"/>
            <consortium name="The Broad Institute Genome Sequencing Center for Infectious Disease"/>
            <person name="Wu L."/>
            <person name="Ma J."/>
        </authorList>
    </citation>
    <scope>NUCLEOTIDE SEQUENCE [LARGE SCALE GENOMIC DNA]</scope>
    <source>
        <strain evidence="3">JCM 19129</strain>
    </source>
</reference>
<evidence type="ECO:0008006" key="4">
    <source>
        <dbReference type="Google" id="ProtNLM"/>
    </source>
</evidence>
<dbReference type="Proteomes" id="UP001500368">
    <property type="component" value="Unassembled WGS sequence"/>
</dbReference>
<dbReference type="EMBL" id="BAABLW010000007">
    <property type="protein sequence ID" value="GAA4923276.1"/>
    <property type="molecule type" value="Genomic_DNA"/>
</dbReference>
<dbReference type="RefSeq" id="WP_345477905.1">
    <property type="nucleotide sequence ID" value="NZ_BAABLW010000007.1"/>
</dbReference>
<comment type="caution">
    <text evidence="2">The sequence shown here is derived from an EMBL/GenBank/DDBJ whole genome shotgun (WGS) entry which is preliminary data.</text>
</comment>
<feature type="region of interest" description="Disordered" evidence="1">
    <location>
        <begin position="62"/>
        <end position="90"/>
    </location>
</feature>
<name>A0ABP9FZG0_9MICC</name>
<accession>A0ABP9FZG0</accession>
<evidence type="ECO:0000313" key="2">
    <source>
        <dbReference type="EMBL" id="GAA4923276.1"/>
    </source>
</evidence>
<proteinExistence type="predicted"/>
<organism evidence="2 3">
    <name type="scientific">Nesterenkonia rhizosphaerae</name>
    <dbReference type="NCBI Taxonomy" id="1348272"/>
    <lineage>
        <taxon>Bacteria</taxon>
        <taxon>Bacillati</taxon>
        <taxon>Actinomycetota</taxon>
        <taxon>Actinomycetes</taxon>
        <taxon>Micrococcales</taxon>
        <taxon>Micrococcaceae</taxon>
        <taxon>Nesterenkonia</taxon>
    </lineage>
</organism>
<evidence type="ECO:0000256" key="1">
    <source>
        <dbReference type="SAM" id="MobiDB-lite"/>
    </source>
</evidence>